<evidence type="ECO:0000256" key="2">
    <source>
        <dbReference type="SAM" id="Phobius"/>
    </source>
</evidence>
<protein>
    <submittedName>
        <fullName evidence="3">Uncharacterized protein</fullName>
    </submittedName>
</protein>
<feature type="region of interest" description="Disordered" evidence="1">
    <location>
        <begin position="369"/>
        <end position="396"/>
    </location>
</feature>
<dbReference type="PANTHER" id="PTHR38122">
    <property type="entry name" value="GLYCOPROTEIN X"/>
    <property type="match status" value="1"/>
</dbReference>
<feature type="transmembrane region" description="Helical" evidence="2">
    <location>
        <begin position="292"/>
        <end position="314"/>
    </location>
</feature>
<dbReference type="PANTHER" id="PTHR38122:SF1">
    <property type="entry name" value="GLYCOPROTEIN X"/>
    <property type="match status" value="1"/>
</dbReference>
<dbReference type="EMBL" id="CAMGZC010000949">
    <property type="protein sequence ID" value="CAI0650845.1"/>
    <property type="molecule type" value="Genomic_DNA"/>
</dbReference>
<evidence type="ECO:0000313" key="4">
    <source>
        <dbReference type="Proteomes" id="UP001152533"/>
    </source>
</evidence>
<evidence type="ECO:0000256" key="1">
    <source>
        <dbReference type="SAM" id="MobiDB-lite"/>
    </source>
</evidence>
<accession>A0A9W4S073</accession>
<gene>
    <name evidence="3" type="ORF">CGXH109_LOCUS100228</name>
</gene>
<feature type="transmembrane region" description="Helical" evidence="2">
    <location>
        <begin position="29"/>
        <end position="52"/>
    </location>
</feature>
<comment type="caution">
    <text evidence="3">The sequence shown here is derived from an EMBL/GenBank/DDBJ whole genome shotgun (WGS) entry which is preliminary data.</text>
</comment>
<dbReference type="AlphaFoldDB" id="A0A9W4S073"/>
<reference evidence="3" key="1">
    <citation type="submission" date="2022-08" db="EMBL/GenBank/DDBJ databases">
        <authorList>
            <person name="Giroux E."/>
            <person name="Giroux E."/>
        </authorList>
    </citation>
    <scope>NUCLEOTIDE SEQUENCE</scope>
    <source>
        <strain evidence="3">H1091258</strain>
    </source>
</reference>
<evidence type="ECO:0000313" key="3">
    <source>
        <dbReference type="EMBL" id="CAI0650845.1"/>
    </source>
</evidence>
<keyword evidence="2" id="KW-0812">Transmembrane</keyword>
<feature type="compositionally biased region" description="Basic and acidic residues" evidence="1">
    <location>
        <begin position="371"/>
        <end position="380"/>
    </location>
</feature>
<organism evidence="3 4">
    <name type="scientific">Colletotrichum noveboracense</name>
    <dbReference type="NCBI Taxonomy" id="2664923"/>
    <lineage>
        <taxon>Eukaryota</taxon>
        <taxon>Fungi</taxon>
        <taxon>Dikarya</taxon>
        <taxon>Ascomycota</taxon>
        <taxon>Pezizomycotina</taxon>
        <taxon>Sordariomycetes</taxon>
        <taxon>Hypocreomycetidae</taxon>
        <taxon>Glomerellales</taxon>
        <taxon>Glomerellaceae</taxon>
        <taxon>Colletotrichum</taxon>
        <taxon>Colletotrichum gloeosporioides species complex</taxon>
    </lineage>
</organism>
<proteinExistence type="predicted"/>
<keyword evidence="4" id="KW-1185">Reference proteome</keyword>
<dbReference type="CDD" id="cd12087">
    <property type="entry name" value="TM_EGFR-like"/>
    <property type="match status" value="1"/>
</dbReference>
<keyword evidence="2" id="KW-1133">Transmembrane helix</keyword>
<dbReference type="Proteomes" id="UP001152533">
    <property type="component" value="Unassembled WGS sequence"/>
</dbReference>
<keyword evidence="2" id="KW-0472">Membrane</keyword>
<name>A0A9W4S073_9PEZI</name>
<sequence length="396" mass="42796">MVATTSPAKVSPSILPSETVERKPTKSSAWIAGPVIGVLTAILLLLGAWWFLRRRRSRNAKLEAIGGSGEVRKWEKAELHADGAPKVPPMELEGSYPTPVPEMGLTIEEEGCINFPMSVTTDNAASISAFLSASSGYDTTTLVTSETESPTSCWITCNDCYGRAQIPGTIPSLCFPDSPFKKCFKACVECAVTAPEDKKPSLNDVFEVFEQFTDYCSRLGIISPYPQSMLTTTTRAQIFVLTEFGDTVGHPQPVVATVIEVRPELLSSQATSTSTSQSAVSDSVGFSAPQPYGFIVGVVLGGISFVLVLAVGLWSARWGREKKVSPLNAADDGRGFEKPQLHSDCMPRQPAIELEGSYPKEVTEIGANETAAHEMLDPDRITPVQMPRESKGWKLD</sequence>